<gene>
    <name evidence="2" type="ORF">FHU39_000181</name>
</gene>
<dbReference type="AlphaFoldDB" id="A0A839MYF3"/>
<name>A0A839MYF3_9MICO</name>
<keyword evidence="3" id="KW-1185">Reference proteome</keyword>
<evidence type="ECO:0000259" key="1">
    <source>
        <dbReference type="Pfam" id="PF13349"/>
    </source>
</evidence>
<evidence type="ECO:0000313" key="2">
    <source>
        <dbReference type="EMBL" id="MBB2890197.1"/>
    </source>
</evidence>
<dbReference type="EMBL" id="JACHVQ010000001">
    <property type="protein sequence ID" value="MBB2890197.1"/>
    <property type="molecule type" value="Genomic_DNA"/>
</dbReference>
<protein>
    <submittedName>
        <fullName evidence="2">DUF4097 and DUF4098 domain-containing protein YvlB</fullName>
    </submittedName>
</protein>
<dbReference type="InterPro" id="IPR025164">
    <property type="entry name" value="Toastrack_DUF4097"/>
</dbReference>
<accession>A0A839MYF3</accession>
<reference evidence="2 3" key="1">
    <citation type="submission" date="2020-08" db="EMBL/GenBank/DDBJ databases">
        <title>Sequencing the genomes of 1000 actinobacteria strains.</title>
        <authorList>
            <person name="Klenk H.-P."/>
        </authorList>
    </citation>
    <scope>NUCLEOTIDE SEQUENCE [LARGE SCALE GENOMIC DNA]</scope>
    <source>
        <strain evidence="2 3">DSM 105369</strain>
    </source>
</reference>
<organism evidence="2 3">
    <name type="scientific">Flexivirga oryzae</name>
    <dbReference type="NCBI Taxonomy" id="1794944"/>
    <lineage>
        <taxon>Bacteria</taxon>
        <taxon>Bacillati</taxon>
        <taxon>Actinomycetota</taxon>
        <taxon>Actinomycetes</taxon>
        <taxon>Micrococcales</taxon>
        <taxon>Dermacoccaceae</taxon>
        <taxon>Flexivirga</taxon>
    </lineage>
</organism>
<dbReference type="Proteomes" id="UP000559182">
    <property type="component" value="Unassembled WGS sequence"/>
</dbReference>
<feature type="domain" description="DUF4097" evidence="1">
    <location>
        <begin position="61"/>
        <end position="266"/>
    </location>
</feature>
<dbReference type="Pfam" id="PF13349">
    <property type="entry name" value="DUF4097"/>
    <property type="match status" value="1"/>
</dbReference>
<dbReference type="RefSeq" id="WP_183318110.1">
    <property type="nucleotide sequence ID" value="NZ_JACHVQ010000001.1"/>
</dbReference>
<evidence type="ECO:0000313" key="3">
    <source>
        <dbReference type="Proteomes" id="UP000559182"/>
    </source>
</evidence>
<comment type="caution">
    <text evidence="2">The sequence shown here is derived from an EMBL/GenBank/DDBJ whole genome shotgun (WGS) entry which is preliminary data.</text>
</comment>
<proteinExistence type="predicted"/>
<sequence>MAQQWEISDPKLLDVGGEGERVAALTVALIGGHVDVVTHTDSGAASVEVQEVVGPPLKVTWDGHKLEISHVKSEGSSMWETIKGLGSGSGHVRARVSVSIPNDAKTSINTVNAGAVVSGIHANSSLNTVSGDVAADDLDGRIEINGVSGTFEGRNLRGRLEANTVSGAMTVHHSALDPIELNGVSGDITLDLTDFRTRVESNTVSGDVTVRVPQGGGYRVKVSTMSGAAIVDGMKLGGKWHRGGEARDGDESLRISANSMSGDVVVLRAAPAAGPDLSKDPS</sequence>